<keyword evidence="1" id="KW-1133">Transmembrane helix</keyword>
<evidence type="ECO:0000259" key="2">
    <source>
        <dbReference type="Pfam" id="PF20153"/>
    </source>
</evidence>
<dbReference type="EMBL" id="KV425898">
    <property type="protein sequence ID" value="KZW00799.1"/>
    <property type="molecule type" value="Genomic_DNA"/>
</dbReference>
<organism evidence="3 4">
    <name type="scientific">Exidia glandulosa HHB12029</name>
    <dbReference type="NCBI Taxonomy" id="1314781"/>
    <lineage>
        <taxon>Eukaryota</taxon>
        <taxon>Fungi</taxon>
        <taxon>Dikarya</taxon>
        <taxon>Basidiomycota</taxon>
        <taxon>Agaricomycotina</taxon>
        <taxon>Agaricomycetes</taxon>
        <taxon>Auriculariales</taxon>
        <taxon>Exidiaceae</taxon>
        <taxon>Exidia</taxon>
    </lineage>
</organism>
<feature type="transmembrane region" description="Helical" evidence="1">
    <location>
        <begin position="49"/>
        <end position="72"/>
    </location>
</feature>
<name>A0A165NIL0_EXIGL</name>
<protein>
    <recommendedName>
        <fullName evidence="2">DUF6535 domain-containing protein</fullName>
    </recommendedName>
</protein>
<keyword evidence="1" id="KW-0812">Transmembrane</keyword>
<evidence type="ECO:0000256" key="1">
    <source>
        <dbReference type="SAM" id="Phobius"/>
    </source>
</evidence>
<dbReference type="AlphaFoldDB" id="A0A165NIL0"/>
<dbReference type="InParanoid" id="A0A165NIL0"/>
<dbReference type="InterPro" id="IPR045338">
    <property type="entry name" value="DUF6535"/>
</dbReference>
<dbReference type="Pfam" id="PF20153">
    <property type="entry name" value="DUF6535"/>
    <property type="match status" value="1"/>
</dbReference>
<keyword evidence="4" id="KW-1185">Reference proteome</keyword>
<evidence type="ECO:0000313" key="3">
    <source>
        <dbReference type="EMBL" id="KZW00799.1"/>
    </source>
</evidence>
<reference evidence="3 4" key="1">
    <citation type="journal article" date="2016" name="Mol. Biol. Evol.">
        <title>Comparative Genomics of Early-Diverging Mushroom-Forming Fungi Provides Insights into the Origins of Lignocellulose Decay Capabilities.</title>
        <authorList>
            <person name="Nagy L.G."/>
            <person name="Riley R."/>
            <person name="Tritt A."/>
            <person name="Adam C."/>
            <person name="Daum C."/>
            <person name="Floudas D."/>
            <person name="Sun H."/>
            <person name="Yadav J.S."/>
            <person name="Pangilinan J."/>
            <person name="Larsson K.H."/>
            <person name="Matsuura K."/>
            <person name="Barry K."/>
            <person name="Labutti K."/>
            <person name="Kuo R."/>
            <person name="Ohm R.A."/>
            <person name="Bhattacharya S.S."/>
            <person name="Shirouzu T."/>
            <person name="Yoshinaga Y."/>
            <person name="Martin F.M."/>
            <person name="Grigoriev I.V."/>
            <person name="Hibbett D.S."/>
        </authorList>
    </citation>
    <scope>NUCLEOTIDE SEQUENCE [LARGE SCALE GENOMIC DNA]</scope>
    <source>
        <strain evidence="3 4">HHB12029</strain>
    </source>
</reference>
<accession>A0A165NIL0</accession>
<feature type="domain" description="DUF6535" evidence="2">
    <location>
        <begin position="2"/>
        <end position="42"/>
    </location>
</feature>
<evidence type="ECO:0000313" key="4">
    <source>
        <dbReference type="Proteomes" id="UP000077266"/>
    </source>
</evidence>
<proteinExistence type="predicted"/>
<gene>
    <name evidence="3" type="ORF">EXIGLDRAFT_761353</name>
</gene>
<feature type="transmembrane region" description="Helical" evidence="1">
    <location>
        <begin position="78"/>
        <end position="97"/>
    </location>
</feature>
<sequence>MLRQYRYDCFYSWRVPEVIALLPVLMNTSLFLFLTGLTVFLFGIDRPLAVMVLILYVVLWMIYAASTVSPLIWPHSPLRSVLTGLIMATSVSVVRVLRLPQRMIPAHWNDDPWFAVPGRMAAQCLEHAALWLYRSQGPAMLTISMIEAFDALQVTLPSDPVALREISTSLSTAVDNARHQTEPRLPLYMRTARFWLLPDDLCHFVSKPELLSALQCIPLSDAELLSDAVVELAELLLAIADAESGLDCRQVVHQYLAGTSTSPTYLLSLFLNVLRDSNMRSDHSARIIRAILALQDIDPMNECWSFLAREVTKSCADGELQHLNTAVSR</sequence>
<dbReference type="Proteomes" id="UP000077266">
    <property type="component" value="Unassembled WGS sequence"/>
</dbReference>
<feature type="transmembrane region" description="Helical" evidence="1">
    <location>
        <begin position="20"/>
        <end position="42"/>
    </location>
</feature>
<keyword evidence="1" id="KW-0472">Membrane</keyword>